<dbReference type="PROSITE" id="PS51767">
    <property type="entry name" value="PEPTIDASE_A1"/>
    <property type="match status" value="1"/>
</dbReference>
<keyword evidence="2" id="KW-0472">Membrane</keyword>
<evidence type="ECO:0000313" key="5">
    <source>
        <dbReference type="Proteomes" id="UP000182259"/>
    </source>
</evidence>
<evidence type="ECO:0000313" key="4">
    <source>
        <dbReference type="EMBL" id="SGZ52922.1"/>
    </source>
</evidence>
<gene>
    <name evidence="4" type="ORF">SAMEA4029009_CIC11G00000002617</name>
</gene>
<organism evidence="4 5">
    <name type="scientific">Sungouiella intermedia</name>
    <dbReference type="NCBI Taxonomy" id="45354"/>
    <lineage>
        <taxon>Eukaryota</taxon>
        <taxon>Fungi</taxon>
        <taxon>Dikarya</taxon>
        <taxon>Ascomycota</taxon>
        <taxon>Saccharomycotina</taxon>
        <taxon>Pichiomycetes</taxon>
        <taxon>Metschnikowiaceae</taxon>
        <taxon>Sungouiella</taxon>
    </lineage>
</organism>
<feature type="domain" description="Peptidase A1" evidence="3">
    <location>
        <begin position="39"/>
        <end position="374"/>
    </location>
</feature>
<dbReference type="GO" id="GO:0004190">
    <property type="term" value="F:aspartic-type endopeptidase activity"/>
    <property type="evidence" value="ECO:0007669"/>
    <property type="project" value="UniProtKB-ARBA"/>
</dbReference>
<evidence type="ECO:0000256" key="2">
    <source>
        <dbReference type="SAM" id="Phobius"/>
    </source>
</evidence>
<dbReference type="InterPro" id="IPR021109">
    <property type="entry name" value="Peptidase_aspartic_dom_sf"/>
</dbReference>
<dbReference type="Proteomes" id="UP000182259">
    <property type="component" value="Chromosome III"/>
</dbReference>
<proteinExistence type="predicted"/>
<sequence>MVLVFCILLRVACAIITGNLQLEIVDTGFNNGVVEAMAWSADFQIGSENEQISLYLDFYSNWNYLPLKILPCNSPKSGANYLPYPCAKPKNYSCFSTIYDVAKLSSLKLGCNNTLYDMLITDKLAIGGYGVGDVDFIAVEKDANFGILALGQPDIGTYLGYHKNFVQQLKQRGVIESSVLSLWVNPGNTTQGQFAIGGIDETKYNGSIYRFPMLNSFPFLKHSMALEVKLDSMIVSKFTFSQPLGMVLNPNFVESTFPKSYLQAFAKAYGGKLVEIDGTYRCAMNRKYLTLNEISKANAWDSEFINATSNLDFILLASGASDTSLAFLYPLEDLGTALYTWIDEVASGTLSGSAALAGPLLGLLGIVAGIFMAI</sequence>
<dbReference type="InterPro" id="IPR033121">
    <property type="entry name" value="PEPTIDASE_A1"/>
</dbReference>
<keyword evidence="2" id="KW-0812">Transmembrane</keyword>
<dbReference type="Pfam" id="PF00026">
    <property type="entry name" value="Asp"/>
    <property type="match status" value="1"/>
</dbReference>
<feature type="transmembrane region" description="Helical" evidence="2">
    <location>
        <begin position="354"/>
        <end position="373"/>
    </location>
</feature>
<dbReference type="SUPFAM" id="SSF50630">
    <property type="entry name" value="Acid proteases"/>
    <property type="match status" value="1"/>
</dbReference>
<evidence type="ECO:0000259" key="3">
    <source>
        <dbReference type="PROSITE" id="PS51767"/>
    </source>
</evidence>
<dbReference type="Gene3D" id="2.40.70.10">
    <property type="entry name" value="Acid Proteases"/>
    <property type="match status" value="2"/>
</dbReference>
<reference evidence="4 5" key="1">
    <citation type="submission" date="2016-10" db="EMBL/GenBank/DDBJ databases">
        <authorList>
            <person name="de Groot N.N."/>
        </authorList>
    </citation>
    <scope>NUCLEOTIDE SEQUENCE [LARGE SCALE GENOMIC DNA]</scope>
    <source>
        <strain evidence="4 5">PYCC 4715</strain>
    </source>
</reference>
<dbReference type="EMBL" id="LT635766">
    <property type="protein sequence ID" value="SGZ52922.1"/>
    <property type="molecule type" value="Genomic_DNA"/>
</dbReference>
<dbReference type="AlphaFoldDB" id="A0A1L0BRT6"/>
<name>A0A1L0BRT6_9ASCO</name>
<keyword evidence="2" id="KW-1133">Transmembrane helix</keyword>
<protein>
    <submittedName>
        <fullName evidence="4">CIC11C00000002617</fullName>
    </submittedName>
</protein>
<evidence type="ECO:0000256" key="1">
    <source>
        <dbReference type="ARBA" id="ARBA00023157"/>
    </source>
</evidence>
<keyword evidence="1" id="KW-1015">Disulfide bond</keyword>
<accession>A0A1L0BRT6</accession>